<name>A0ABX9ZFC8_9BACL</name>
<dbReference type="InterPro" id="IPR009057">
    <property type="entry name" value="Homeodomain-like_sf"/>
</dbReference>
<dbReference type="Pfam" id="PF00440">
    <property type="entry name" value="TetR_N"/>
    <property type="match status" value="1"/>
</dbReference>
<dbReference type="PROSITE" id="PS50977">
    <property type="entry name" value="HTH_TETR_2"/>
    <property type="match status" value="1"/>
</dbReference>
<sequence>MITFFKTLAYRKVNALNERKQHVLNAAKRLFLENGFANTSIQNILDEAGISKGTFYNYFNSKNECLISIIEDSTENSSVLREELAAGRQDGPGLLADQILVRLQMNREQKIIRLYEAILHSGDPDLRNYMKAVHLSELAWLERRLTDVYGEQSRPFAADAALMHFGMLGQYLQFAPDITSTEELSNRILFVTKRTEALLKDMAETDEHLLEAGQFVLSADSPTLPSPRGVAADLLRLADTLPSERRETGREFAVFLSGELSEERPRTALLKTVAVPFRRLFDGLPNESEVRTVMSALWRLLAPDEIR</sequence>
<organism evidence="4 5">
    <name type="scientific">Bhargavaea beijingensis</name>
    <dbReference type="NCBI Taxonomy" id="426756"/>
    <lineage>
        <taxon>Bacteria</taxon>
        <taxon>Bacillati</taxon>
        <taxon>Bacillota</taxon>
        <taxon>Bacilli</taxon>
        <taxon>Bacillales</taxon>
        <taxon>Caryophanaceae</taxon>
        <taxon>Bhargavaea</taxon>
    </lineage>
</organism>
<evidence type="ECO:0000256" key="1">
    <source>
        <dbReference type="ARBA" id="ARBA00023125"/>
    </source>
</evidence>
<comment type="caution">
    <text evidence="4">The sequence shown here is derived from an EMBL/GenBank/DDBJ whole genome shotgun (WGS) entry which is preliminary data.</text>
</comment>
<feature type="domain" description="HTH tetR-type" evidence="3">
    <location>
        <begin position="17"/>
        <end position="77"/>
    </location>
</feature>
<evidence type="ECO:0000313" key="5">
    <source>
        <dbReference type="Proteomes" id="UP000272481"/>
    </source>
</evidence>
<feature type="DNA-binding region" description="H-T-H motif" evidence="2">
    <location>
        <begin position="40"/>
        <end position="59"/>
    </location>
</feature>
<evidence type="ECO:0000259" key="3">
    <source>
        <dbReference type="PROSITE" id="PS50977"/>
    </source>
</evidence>
<dbReference type="PROSITE" id="PS01081">
    <property type="entry name" value="HTH_TETR_1"/>
    <property type="match status" value="1"/>
</dbReference>
<dbReference type="EMBL" id="RWGW01000005">
    <property type="protein sequence ID" value="RSK35757.1"/>
    <property type="molecule type" value="Genomic_DNA"/>
</dbReference>
<dbReference type="PANTHER" id="PTHR43479">
    <property type="entry name" value="ACREF/ENVCD OPERON REPRESSOR-RELATED"/>
    <property type="match status" value="1"/>
</dbReference>
<dbReference type="InterPro" id="IPR023772">
    <property type="entry name" value="DNA-bd_HTH_TetR-type_CS"/>
</dbReference>
<dbReference type="InterPro" id="IPR001647">
    <property type="entry name" value="HTH_TetR"/>
</dbReference>
<dbReference type="Proteomes" id="UP000272481">
    <property type="component" value="Unassembled WGS sequence"/>
</dbReference>
<dbReference type="PANTHER" id="PTHR43479:SF22">
    <property type="entry name" value="TRANSCRIPTIONAL REGULATOR, TETR FAMILY"/>
    <property type="match status" value="1"/>
</dbReference>
<dbReference type="PRINTS" id="PR00455">
    <property type="entry name" value="HTHTETR"/>
</dbReference>
<evidence type="ECO:0000256" key="2">
    <source>
        <dbReference type="PROSITE-ProRule" id="PRU00335"/>
    </source>
</evidence>
<reference evidence="4 5" key="1">
    <citation type="submission" date="2018-12" db="EMBL/GenBank/DDBJ databases">
        <title>Comparitive functional genomics of dry heat resistant strains isolated from the viking spacecraft.</title>
        <authorList>
            <person name="Seuylemezian A."/>
            <person name="Vaishampayan P."/>
        </authorList>
    </citation>
    <scope>NUCLEOTIDE SEQUENCE [LARGE SCALE GENOMIC DNA]</scope>
    <source>
        <strain evidence="4 5">M6-11</strain>
    </source>
</reference>
<dbReference type="SUPFAM" id="SSF46689">
    <property type="entry name" value="Homeodomain-like"/>
    <property type="match status" value="1"/>
</dbReference>
<accession>A0ABX9ZFC8</accession>
<keyword evidence="1 2" id="KW-0238">DNA-binding</keyword>
<dbReference type="Gene3D" id="1.10.357.10">
    <property type="entry name" value="Tetracycline Repressor, domain 2"/>
    <property type="match status" value="1"/>
</dbReference>
<protein>
    <submittedName>
        <fullName evidence="4">TetR/AcrR family transcriptional regulator</fullName>
    </submittedName>
</protein>
<dbReference type="InterPro" id="IPR050624">
    <property type="entry name" value="HTH-type_Tx_Regulator"/>
</dbReference>
<evidence type="ECO:0000313" key="4">
    <source>
        <dbReference type="EMBL" id="RSK35757.1"/>
    </source>
</evidence>
<keyword evidence="5" id="KW-1185">Reference proteome</keyword>
<proteinExistence type="predicted"/>
<gene>
    <name evidence="4" type="ORF">EJA12_04045</name>
</gene>